<comment type="caution">
    <text evidence="2">The sequence shown here is derived from an EMBL/GenBank/DDBJ whole genome shotgun (WGS) entry which is preliminary data.</text>
</comment>
<dbReference type="Pfam" id="PF03050">
    <property type="entry name" value="DDE_Tnp_IS66"/>
    <property type="match status" value="1"/>
</dbReference>
<proteinExistence type="predicted"/>
<dbReference type="Proteomes" id="UP000533641">
    <property type="component" value="Unassembled WGS sequence"/>
</dbReference>
<accession>A0A7W6RLV4</accession>
<feature type="domain" description="Transposase IS66 central" evidence="1">
    <location>
        <begin position="14"/>
        <end position="48"/>
    </location>
</feature>
<gene>
    <name evidence="2" type="ORF">GGE12_002668</name>
</gene>
<protein>
    <submittedName>
        <fullName evidence="2">Transposase</fullName>
    </submittedName>
</protein>
<organism evidence="2 3">
    <name type="scientific">Rhizobium mongolense</name>
    <dbReference type="NCBI Taxonomy" id="57676"/>
    <lineage>
        <taxon>Bacteria</taxon>
        <taxon>Pseudomonadati</taxon>
        <taxon>Pseudomonadota</taxon>
        <taxon>Alphaproteobacteria</taxon>
        <taxon>Hyphomicrobiales</taxon>
        <taxon>Rhizobiaceae</taxon>
        <taxon>Rhizobium/Agrobacterium group</taxon>
        <taxon>Rhizobium</taxon>
    </lineage>
</organism>
<dbReference type="InterPro" id="IPR004291">
    <property type="entry name" value="Transposase_IS66_central"/>
</dbReference>
<dbReference type="EMBL" id="JACIGM010000005">
    <property type="protein sequence ID" value="MBB4274887.1"/>
    <property type="molecule type" value="Genomic_DNA"/>
</dbReference>
<reference evidence="2 3" key="1">
    <citation type="submission" date="2020-08" db="EMBL/GenBank/DDBJ databases">
        <title>Genomic Encyclopedia of Type Strains, Phase IV (KMG-V): Genome sequencing to study the core and pangenomes of soil and plant-associated prokaryotes.</title>
        <authorList>
            <person name="Whitman W."/>
        </authorList>
    </citation>
    <scope>NUCLEOTIDE SEQUENCE [LARGE SCALE GENOMIC DNA]</scope>
    <source>
        <strain evidence="2 3">SEMIA 402</strain>
    </source>
</reference>
<sequence length="52" mass="5669">MIQALAPAHIVESGLPTERLLAYIAVSKYPGGLPLYRQEAIYLRDGIQSAGR</sequence>
<evidence type="ECO:0000259" key="1">
    <source>
        <dbReference type="Pfam" id="PF03050"/>
    </source>
</evidence>
<dbReference type="AlphaFoldDB" id="A0A7W6RLV4"/>
<evidence type="ECO:0000313" key="2">
    <source>
        <dbReference type="EMBL" id="MBB4274887.1"/>
    </source>
</evidence>
<name>A0A7W6RLV4_9HYPH</name>
<evidence type="ECO:0000313" key="3">
    <source>
        <dbReference type="Proteomes" id="UP000533641"/>
    </source>
</evidence>